<evidence type="ECO:0000313" key="3">
    <source>
        <dbReference type="Proteomes" id="UP000003477"/>
    </source>
</evidence>
<name>G5JBI4_CROWT</name>
<dbReference type="AlphaFoldDB" id="G5JBI4"/>
<dbReference type="REBASE" id="43096">
    <property type="entry name" value="Cwa3ORF4802P"/>
</dbReference>
<evidence type="ECO:0000313" key="2">
    <source>
        <dbReference type="EMBL" id="EHJ10453.1"/>
    </source>
</evidence>
<protein>
    <recommendedName>
        <fullName evidence="1">BanI/HgiCI N-terminal domain-containing protein</fullName>
    </recommendedName>
</protein>
<dbReference type="Pfam" id="PF24447">
    <property type="entry name" value="RE_BanI"/>
    <property type="match status" value="1"/>
</dbReference>
<gene>
    <name evidence="2" type="ORF">CWATWH0003_4800</name>
</gene>
<feature type="domain" description="BanI/HgiCI N-terminal" evidence="1">
    <location>
        <begin position="23"/>
        <end position="175"/>
    </location>
</feature>
<reference evidence="2 3" key="1">
    <citation type="journal article" date="2011" name="Front. Microbiol.">
        <title>Two Strains of Crocosphaera watsonii with Highly Conserved Genomes are Distinguished by Strain-Specific Features.</title>
        <authorList>
            <person name="Bench S.R."/>
            <person name="Ilikchyan I.N."/>
            <person name="Tripp H.J."/>
            <person name="Zehr J.P."/>
        </authorList>
    </citation>
    <scope>NUCLEOTIDE SEQUENCE [LARGE SCALE GENOMIC DNA]</scope>
    <source>
        <strain evidence="2 3">WH 0003</strain>
    </source>
</reference>
<dbReference type="Proteomes" id="UP000003477">
    <property type="component" value="Unassembled WGS sequence"/>
</dbReference>
<accession>G5JBI4</accession>
<organism evidence="2 3">
    <name type="scientific">Crocosphaera watsonii WH 0003</name>
    <dbReference type="NCBI Taxonomy" id="423471"/>
    <lineage>
        <taxon>Bacteria</taxon>
        <taxon>Bacillati</taxon>
        <taxon>Cyanobacteriota</taxon>
        <taxon>Cyanophyceae</taxon>
        <taxon>Oscillatoriophycideae</taxon>
        <taxon>Chroococcales</taxon>
        <taxon>Aphanothecaceae</taxon>
        <taxon>Crocosphaera</taxon>
    </lineage>
</organism>
<dbReference type="PATRIC" id="fig|423471.3.peg.4493"/>
<sequence>MANKNLKKYKRNINELRDVAAIWWPEELRAESATASIIPILLKTQDQFISILTLCDQTPEQVFDLISAAKFSANLFLKHLVILADYGGEPLSRLNKNFQNVFPLNHPDNRFIMEFSWREKDYSYNFKQLPVKTLNNRKLGIDGTTLIKEQSLDDLKKDIIMILLYGSTTEGSEQAGL</sequence>
<proteinExistence type="predicted"/>
<evidence type="ECO:0000259" key="1">
    <source>
        <dbReference type="Pfam" id="PF24447"/>
    </source>
</evidence>
<dbReference type="EMBL" id="AESD01000717">
    <property type="protein sequence ID" value="EHJ10453.1"/>
    <property type="molecule type" value="Genomic_DNA"/>
</dbReference>
<dbReference type="InterPro" id="IPR058974">
    <property type="entry name" value="RE_BanI/HgiCI_N"/>
</dbReference>
<comment type="caution">
    <text evidence="2">The sequence shown here is derived from an EMBL/GenBank/DDBJ whole genome shotgun (WGS) entry which is preliminary data.</text>
</comment>